<feature type="transmembrane region" description="Helical" evidence="1">
    <location>
        <begin position="195"/>
        <end position="222"/>
    </location>
</feature>
<feature type="transmembrane region" description="Helical" evidence="1">
    <location>
        <begin position="273"/>
        <end position="297"/>
    </location>
</feature>
<protein>
    <submittedName>
        <fullName evidence="3 4">G-protein coupled receptors family 1 profile domain-containing protein</fullName>
    </submittedName>
</protein>
<feature type="transmembrane region" description="Helical" evidence="1">
    <location>
        <begin position="151"/>
        <end position="175"/>
    </location>
</feature>
<keyword evidence="2" id="KW-1185">Reference proteome</keyword>
<proteinExistence type="predicted"/>
<feature type="transmembrane region" description="Helical" evidence="1">
    <location>
        <begin position="29"/>
        <end position="51"/>
    </location>
</feature>
<feature type="transmembrane region" description="Helical" evidence="1">
    <location>
        <begin position="63"/>
        <end position="86"/>
    </location>
</feature>
<dbReference type="Gene3D" id="1.20.1070.10">
    <property type="entry name" value="Rhodopsin 7-helix transmembrane proteins"/>
    <property type="match status" value="1"/>
</dbReference>
<keyword evidence="1" id="KW-0812">Transmembrane</keyword>
<sequence length="337" mass="38366">MISAGTLNGSEMETNENVSDSTETTLPHWWLFAFQLSIAVVSVPLEMLIVVLVKMLVVRRPDLVLIVGFTVGNLLVSCGLIFSSIYRFRQWEQFDPRATITAGECFVKYLYCPIVRLGQNFLVINILLLAVDRLVAFTFTHRPRAFKRSCILRLELLCALLSTCDMFGMFIAVMHRSNEPVSPLCFLSQVLGSDYMDLLIAINVASGSLTIICYACTFILWFRRRTQTIGKGTGITSLQFRRESTVMRSLIVVFILTLFMHFFPWTISPWTDYGSAMSITIICLNLVSKPLSSIAYITIHPSLRRQLVIVALRSKWIKNVKSWMLRRKTYIVYLGAK</sequence>
<feature type="transmembrane region" description="Helical" evidence="1">
    <location>
        <begin position="249"/>
        <end position="267"/>
    </location>
</feature>
<dbReference type="WBParaSite" id="TMUE_3000013293.1">
    <property type="protein sequence ID" value="TMUE_3000013293.1"/>
    <property type="gene ID" value="WBGene00301831"/>
</dbReference>
<dbReference type="WBParaSite" id="TMUE_3000011612.1">
    <property type="protein sequence ID" value="TMUE_3000011612.1"/>
    <property type="gene ID" value="WBGene00301354"/>
</dbReference>
<reference evidence="2" key="2">
    <citation type="submission" date="2014-03" db="EMBL/GenBank/DDBJ databases">
        <title>The whipworm genome and dual-species transcriptomics of an intimate host-pathogen interaction.</title>
        <authorList>
            <person name="Foth B.J."/>
            <person name="Tsai I.J."/>
            <person name="Reid A.J."/>
            <person name="Bancroft A.J."/>
            <person name="Nichol S."/>
            <person name="Tracey A."/>
            <person name="Holroyd N."/>
            <person name="Cotton J.A."/>
            <person name="Stanley E.J."/>
            <person name="Zarowiecki M."/>
            <person name="Liu J.Z."/>
            <person name="Huckvale T."/>
            <person name="Cooper P.J."/>
            <person name="Grencis R.K."/>
            <person name="Berriman M."/>
        </authorList>
    </citation>
    <scope>NUCLEOTIDE SEQUENCE [LARGE SCALE GENOMIC DNA]</scope>
    <source>
        <strain evidence="2">Edinburgh</strain>
    </source>
</reference>
<evidence type="ECO:0000313" key="2">
    <source>
        <dbReference type="Proteomes" id="UP000046395"/>
    </source>
</evidence>
<evidence type="ECO:0000313" key="3">
    <source>
        <dbReference type="WBParaSite" id="TMUE_3000011612.1"/>
    </source>
</evidence>
<reference evidence="3 4" key="3">
    <citation type="submission" date="2019-12" db="UniProtKB">
        <authorList>
            <consortium name="WormBaseParasite"/>
        </authorList>
    </citation>
    <scope>IDENTIFICATION</scope>
</reference>
<name>A0A5S6QXK5_TRIMR</name>
<dbReference type="AlphaFoldDB" id="A0A5S6QXK5"/>
<organism evidence="2 3">
    <name type="scientific">Trichuris muris</name>
    <name type="common">Mouse whipworm</name>
    <dbReference type="NCBI Taxonomy" id="70415"/>
    <lineage>
        <taxon>Eukaryota</taxon>
        <taxon>Metazoa</taxon>
        <taxon>Ecdysozoa</taxon>
        <taxon>Nematoda</taxon>
        <taxon>Enoplea</taxon>
        <taxon>Dorylaimia</taxon>
        <taxon>Trichinellida</taxon>
        <taxon>Trichuridae</taxon>
        <taxon>Trichuris</taxon>
    </lineage>
</organism>
<keyword evidence="1" id="KW-1133">Transmembrane helix</keyword>
<reference evidence="2" key="1">
    <citation type="submission" date="2013-11" db="EMBL/GenBank/DDBJ databases">
        <authorList>
            <person name="Aslett M."/>
        </authorList>
    </citation>
    <scope>NUCLEOTIDE SEQUENCE [LARGE SCALE GENOMIC DNA]</scope>
    <source>
        <strain evidence="2">Edinburgh</strain>
    </source>
</reference>
<accession>A0A5S6QXK5</accession>
<evidence type="ECO:0000313" key="4">
    <source>
        <dbReference type="WBParaSite" id="TMUE_3000013293.1"/>
    </source>
</evidence>
<evidence type="ECO:0000256" key="1">
    <source>
        <dbReference type="SAM" id="Phobius"/>
    </source>
</evidence>
<dbReference type="SUPFAM" id="SSF81321">
    <property type="entry name" value="Family A G protein-coupled receptor-like"/>
    <property type="match status" value="1"/>
</dbReference>
<dbReference type="Proteomes" id="UP000046395">
    <property type="component" value="Unassembled WGS sequence"/>
</dbReference>
<feature type="transmembrane region" description="Helical" evidence="1">
    <location>
        <begin position="121"/>
        <end position="139"/>
    </location>
</feature>
<keyword evidence="1" id="KW-0472">Membrane</keyword>